<dbReference type="InterPro" id="IPR035069">
    <property type="entry name" value="TTHA1013/TTHA0281-like"/>
</dbReference>
<organism evidence="1 2">
    <name type="scientific">Candidatus Taylorbacteria bacterium RIFCSPHIGHO2_02_49_25</name>
    <dbReference type="NCBI Taxonomy" id="1802305"/>
    <lineage>
        <taxon>Bacteria</taxon>
        <taxon>Candidatus Tayloriibacteriota</taxon>
    </lineage>
</organism>
<evidence type="ECO:0000313" key="2">
    <source>
        <dbReference type="Proteomes" id="UP000176493"/>
    </source>
</evidence>
<evidence type="ECO:0008006" key="3">
    <source>
        <dbReference type="Google" id="ProtNLM"/>
    </source>
</evidence>
<evidence type="ECO:0000313" key="1">
    <source>
        <dbReference type="EMBL" id="OHA21643.1"/>
    </source>
</evidence>
<dbReference type="Gene3D" id="3.30.160.250">
    <property type="match status" value="1"/>
</dbReference>
<proteinExistence type="predicted"/>
<sequence length="74" mass="8202">MLKKQRQLTAVYQKRGRGYIGWIEEIPGANTQGAIFSEAKENLKEAAALIIEANRMATKTLKGAIIRKSLRVSA</sequence>
<dbReference type="EMBL" id="MHRJ01000042">
    <property type="protein sequence ID" value="OHA21643.1"/>
    <property type="molecule type" value="Genomic_DNA"/>
</dbReference>
<gene>
    <name evidence="1" type="ORF">A2W52_04210</name>
</gene>
<dbReference type="SUPFAM" id="SSF143100">
    <property type="entry name" value="TTHA1013/TTHA0281-like"/>
    <property type="match status" value="1"/>
</dbReference>
<reference evidence="1 2" key="1">
    <citation type="journal article" date="2016" name="Nat. Commun.">
        <title>Thousands of microbial genomes shed light on interconnected biogeochemical processes in an aquifer system.</title>
        <authorList>
            <person name="Anantharaman K."/>
            <person name="Brown C.T."/>
            <person name="Hug L.A."/>
            <person name="Sharon I."/>
            <person name="Castelle C.J."/>
            <person name="Probst A.J."/>
            <person name="Thomas B.C."/>
            <person name="Singh A."/>
            <person name="Wilkins M.J."/>
            <person name="Karaoz U."/>
            <person name="Brodie E.L."/>
            <person name="Williams K.H."/>
            <person name="Hubbard S.S."/>
            <person name="Banfield J.F."/>
        </authorList>
    </citation>
    <scope>NUCLEOTIDE SEQUENCE [LARGE SCALE GENOMIC DNA]</scope>
</reference>
<comment type="caution">
    <text evidence="1">The sequence shown here is derived from an EMBL/GenBank/DDBJ whole genome shotgun (WGS) entry which is preliminary data.</text>
</comment>
<protein>
    <recommendedName>
        <fullName evidence="3">HicB family protein</fullName>
    </recommendedName>
</protein>
<dbReference type="AlphaFoldDB" id="A0A1G2MCV2"/>
<accession>A0A1G2MCV2</accession>
<dbReference type="Proteomes" id="UP000176493">
    <property type="component" value="Unassembled WGS sequence"/>
</dbReference>
<name>A0A1G2MCV2_9BACT</name>